<dbReference type="PANTHER" id="PTHR30086">
    <property type="entry name" value="ARGININE EXPORTER PROTEIN ARGO"/>
    <property type="match status" value="1"/>
</dbReference>
<proteinExistence type="predicted"/>
<keyword evidence="2" id="KW-1003">Cell membrane</keyword>
<feature type="transmembrane region" description="Helical" evidence="6">
    <location>
        <begin position="184"/>
        <end position="206"/>
    </location>
</feature>
<evidence type="ECO:0000256" key="6">
    <source>
        <dbReference type="SAM" id="Phobius"/>
    </source>
</evidence>
<dbReference type="Proteomes" id="UP001500067">
    <property type="component" value="Unassembled WGS sequence"/>
</dbReference>
<gene>
    <name evidence="7" type="ORF">GCM10023093_06460</name>
</gene>
<feature type="transmembrane region" description="Helical" evidence="6">
    <location>
        <begin position="41"/>
        <end position="62"/>
    </location>
</feature>
<evidence type="ECO:0000313" key="7">
    <source>
        <dbReference type="EMBL" id="GAA4461580.1"/>
    </source>
</evidence>
<dbReference type="Pfam" id="PF01810">
    <property type="entry name" value="LysE"/>
    <property type="match status" value="1"/>
</dbReference>
<protein>
    <recommendedName>
        <fullName evidence="9">Threonine/homoserine/homoserine lactone efflux protein</fullName>
    </recommendedName>
</protein>
<comment type="caution">
    <text evidence="7">The sequence shown here is derived from an EMBL/GenBank/DDBJ whole genome shotgun (WGS) entry which is preliminary data.</text>
</comment>
<evidence type="ECO:0000256" key="4">
    <source>
        <dbReference type="ARBA" id="ARBA00022989"/>
    </source>
</evidence>
<evidence type="ECO:0008006" key="9">
    <source>
        <dbReference type="Google" id="ProtNLM"/>
    </source>
</evidence>
<feature type="transmembrane region" description="Helical" evidence="6">
    <location>
        <begin position="74"/>
        <end position="92"/>
    </location>
</feature>
<accession>A0ABP8N5B5</accession>
<keyword evidence="8" id="KW-1185">Reference proteome</keyword>
<keyword evidence="3 6" id="KW-0812">Transmembrane</keyword>
<evidence type="ECO:0000256" key="1">
    <source>
        <dbReference type="ARBA" id="ARBA00004651"/>
    </source>
</evidence>
<name>A0ABP8N5B5_9BACT</name>
<feature type="transmembrane region" description="Helical" evidence="6">
    <location>
        <begin position="113"/>
        <end position="139"/>
    </location>
</feature>
<evidence type="ECO:0000256" key="2">
    <source>
        <dbReference type="ARBA" id="ARBA00022475"/>
    </source>
</evidence>
<evidence type="ECO:0000256" key="5">
    <source>
        <dbReference type="ARBA" id="ARBA00023136"/>
    </source>
</evidence>
<keyword evidence="4 6" id="KW-1133">Transmembrane helix</keyword>
<feature type="transmembrane region" description="Helical" evidence="6">
    <location>
        <begin position="145"/>
        <end position="164"/>
    </location>
</feature>
<evidence type="ECO:0000256" key="3">
    <source>
        <dbReference type="ARBA" id="ARBA00022692"/>
    </source>
</evidence>
<keyword evidence="5 6" id="KW-0472">Membrane</keyword>
<sequence>MHIADAAIKGILVGLFMAISVGPTLFAIIRYSLNFSYKAGLAFVLGVSVSDALYVTIANIAASWLQYLAPYQKYIGLGGAVALMSIGLIGLLRKLKPKRPSSAQIAISGGDIFRIWMSGFLVNTLNPGVFITWLGAVAITASTSGLYRFVLFGTALVIILGIDFSKVFLADRIKRLLTVRKVIYVQRFSAACILFIGIALMVGTILNVHSAGEGSEINRILTR</sequence>
<dbReference type="PANTHER" id="PTHR30086:SF20">
    <property type="entry name" value="ARGININE EXPORTER PROTEIN ARGO-RELATED"/>
    <property type="match status" value="1"/>
</dbReference>
<organism evidence="7 8">
    <name type="scientific">Nemorincola caseinilytica</name>
    <dbReference type="NCBI Taxonomy" id="2054315"/>
    <lineage>
        <taxon>Bacteria</taxon>
        <taxon>Pseudomonadati</taxon>
        <taxon>Bacteroidota</taxon>
        <taxon>Chitinophagia</taxon>
        <taxon>Chitinophagales</taxon>
        <taxon>Chitinophagaceae</taxon>
        <taxon>Nemorincola</taxon>
    </lineage>
</organism>
<feature type="transmembrane region" description="Helical" evidence="6">
    <location>
        <begin position="6"/>
        <end position="29"/>
    </location>
</feature>
<dbReference type="InterPro" id="IPR001123">
    <property type="entry name" value="LeuE-type"/>
</dbReference>
<reference evidence="8" key="1">
    <citation type="journal article" date="2019" name="Int. J. Syst. Evol. Microbiol.">
        <title>The Global Catalogue of Microorganisms (GCM) 10K type strain sequencing project: providing services to taxonomists for standard genome sequencing and annotation.</title>
        <authorList>
            <consortium name="The Broad Institute Genomics Platform"/>
            <consortium name="The Broad Institute Genome Sequencing Center for Infectious Disease"/>
            <person name="Wu L."/>
            <person name="Ma J."/>
        </authorList>
    </citation>
    <scope>NUCLEOTIDE SEQUENCE [LARGE SCALE GENOMIC DNA]</scope>
    <source>
        <strain evidence="8">JCM 32105</strain>
    </source>
</reference>
<evidence type="ECO:0000313" key="8">
    <source>
        <dbReference type="Proteomes" id="UP001500067"/>
    </source>
</evidence>
<dbReference type="RefSeq" id="WP_345078466.1">
    <property type="nucleotide sequence ID" value="NZ_BAABFA010000005.1"/>
</dbReference>
<dbReference type="EMBL" id="BAABFA010000005">
    <property type="protein sequence ID" value="GAA4461580.1"/>
    <property type="molecule type" value="Genomic_DNA"/>
</dbReference>
<comment type="subcellular location">
    <subcellularLocation>
        <location evidence="1">Cell membrane</location>
        <topology evidence="1">Multi-pass membrane protein</topology>
    </subcellularLocation>
</comment>